<accession>A0A1X7UW57</accession>
<sequence length="92" mass="10074">MEGEEEIVMFELAGLPNPDLVKDKSCFILGLETGQPLVQVGSLVFQGKYEDVFGTGLIFEKSPDGSVNLIGKCTKKAIMKSIPMKHNNKDND</sequence>
<dbReference type="InterPro" id="IPR042771">
    <property type="entry name" value="GTF3C6-like"/>
</dbReference>
<dbReference type="eggNOG" id="ENOG502RYMW">
    <property type="taxonomic scope" value="Eukaryota"/>
</dbReference>
<evidence type="ECO:0000259" key="1">
    <source>
        <dbReference type="Pfam" id="PF10419"/>
    </source>
</evidence>
<organism evidence="2">
    <name type="scientific">Amphimedon queenslandica</name>
    <name type="common">Sponge</name>
    <dbReference type="NCBI Taxonomy" id="400682"/>
    <lineage>
        <taxon>Eukaryota</taxon>
        <taxon>Metazoa</taxon>
        <taxon>Porifera</taxon>
        <taxon>Demospongiae</taxon>
        <taxon>Heteroscleromorpha</taxon>
        <taxon>Haplosclerida</taxon>
        <taxon>Niphatidae</taxon>
        <taxon>Amphimedon</taxon>
    </lineage>
</organism>
<dbReference type="InterPro" id="IPR019481">
    <property type="entry name" value="TFIIIC_triple_barrel"/>
</dbReference>
<dbReference type="EnsemblMetazoa" id="Aqu2.1.31906_001">
    <property type="protein sequence ID" value="Aqu2.1.31906_001"/>
    <property type="gene ID" value="Aqu2.1.31906"/>
</dbReference>
<dbReference type="PANTHER" id="PTHR21860:SF2">
    <property type="entry name" value="GENERAL TRANSCRIPTION FACTOR 3C POLYPEPTIDE 6"/>
    <property type="match status" value="1"/>
</dbReference>
<dbReference type="Gene3D" id="2.60.40.4370">
    <property type="match status" value="1"/>
</dbReference>
<dbReference type="STRING" id="400682.A0A1X7UW57"/>
<dbReference type="AlphaFoldDB" id="A0A1X7UW57"/>
<protein>
    <recommendedName>
        <fullName evidence="1">Transcription factor TFIIIC triple barrel domain-containing protein</fullName>
    </recommendedName>
</protein>
<name>A0A1X7UW57_AMPQE</name>
<feature type="domain" description="Transcription factor TFIIIC triple barrel" evidence="1">
    <location>
        <begin position="4"/>
        <end position="81"/>
    </location>
</feature>
<evidence type="ECO:0000313" key="2">
    <source>
        <dbReference type="EnsemblMetazoa" id="Aqu2.1.31906_001"/>
    </source>
</evidence>
<reference evidence="2" key="1">
    <citation type="submission" date="2017-05" db="UniProtKB">
        <authorList>
            <consortium name="EnsemblMetazoa"/>
        </authorList>
    </citation>
    <scope>IDENTIFICATION</scope>
</reference>
<proteinExistence type="predicted"/>
<dbReference type="GO" id="GO:0000127">
    <property type="term" value="C:transcription factor TFIIIC complex"/>
    <property type="evidence" value="ECO:0007669"/>
    <property type="project" value="TreeGrafter"/>
</dbReference>
<dbReference type="Pfam" id="PF10419">
    <property type="entry name" value="TFIIIC_sub6"/>
    <property type="match status" value="1"/>
</dbReference>
<dbReference type="InParanoid" id="A0A1X7UW57"/>
<dbReference type="PANTHER" id="PTHR21860">
    <property type="entry name" value="TRANSCRIPTION INITIATION FACTOR IIIC TFIIIC , POLYPEPTIDE 6-RELATED"/>
    <property type="match status" value="1"/>
</dbReference>
<dbReference type="GO" id="GO:0006383">
    <property type="term" value="P:transcription by RNA polymerase III"/>
    <property type="evidence" value="ECO:0007669"/>
    <property type="project" value="InterPro"/>
</dbReference>